<feature type="binding site" evidence="2">
    <location>
        <position position="82"/>
    </location>
    <ligand>
        <name>7-chloro-L-tryptophan</name>
        <dbReference type="ChEBI" id="CHEBI:58713"/>
    </ligand>
</feature>
<organism evidence="3 4">
    <name type="scientific">Neiella marina</name>
    <dbReference type="NCBI Taxonomy" id="508461"/>
    <lineage>
        <taxon>Bacteria</taxon>
        <taxon>Pseudomonadati</taxon>
        <taxon>Pseudomonadota</taxon>
        <taxon>Gammaproteobacteria</taxon>
        <taxon>Alteromonadales</taxon>
        <taxon>Echinimonadaceae</taxon>
        <taxon>Neiella</taxon>
    </lineage>
</organism>
<accession>A0A8J2XNP7</accession>
<dbReference type="InterPro" id="IPR033856">
    <property type="entry name" value="Trp_halogen"/>
</dbReference>
<evidence type="ECO:0000313" key="3">
    <source>
        <dbReference type="EMBL" id="GGA73635.1"/>
    </source>
</evidence>
<keyword evidence="4" id="KW-1185">Reference proteome</keyword>
<dbReference type="InterPro" id="IPR036188">
    <property type="entry name" value="FAD/NAD-bd_sf"/>
</dbReference>
<evidence type="ECO:0000256" key="2">
    <source>
        <dbReference type="PIRSR" id="PIRSR011396-2"/>
    </source>
</evidence>
<feature type="active site" evidence="1">
    <location>
        <position position="82"/>
    </location>
</feature>
<evidence type="ECO:0000256" key="1">
    <source>
        <dbReference type="PIRSR" id="PIRSR011396-1"/>
    </source>
</evidence>
<evidence type="ECO:0000313" key="4">
    <source>
        <dbReference type="Proteomes" id="UP000619743"/>
    </source>
</evidence>
<gene>
    <name evidence="3" type="ORF">GCM10011369_14260</name>
</gene>
<dbReference type="SUPFAM" id="SSF51905">
    <property type="entry name" value="FAD/NAD(P)-binding domain"/>
    <property type="match status" value="1"/>
</dbReference>
<dbReference type="RefSeq" id="WP_087505222.1">
    <property type="nucleotide sequence ID" value="NZ_BMDX01000005.1"/>
</dbReference>
<dbReference type="InterPro" id="IPR006905">
    <property type="entry name" value="Flavin_halogenase"/>
</dbReference>
<dbReference type="PIRSF" id="PIRSF011396">
    <property type="entry name" value="Trp_halogenase"/>
    <property type="match status" value="1"/>
</dbReference>
<dbReference type="EMBL" id="BMDX01000005">
    <property type="protein sequence ID" value="GGA73635.1"/>
    <property type="molecule type" value="Genomic_DNA"/>
</dbReference>
<sequence>MTKAVTRIVIVGGGSAGWLTAAILAAEHHGQAESGMSITLVESPDVKTIGVGEGTWPSMRDTLRLIGIDEHEFLRRCDASFKQGSCFVNWVSGEPADRYYHPFELPSGYLDSDLIPFWQTHCKNQSFADAFSSQSHLCELAKAPKQPATPGYAAVANYGYHLDAGKFAGLLQQHATQRLGVRHVLDHVTAVNSAADGDIESLSTKQHGELEGDLFIDCSGLASILLGQHYQIPFVSQKQYLFNDRAIALQVPYSSPNDDIASATIATAQSAGWTWDIGLPTRRGVGYVYSSAHSSEEQAQRTLRRYIEPSIGKQQAEQATIRTINIDPGHRQQFWHRNCVAIGMAAGFIEPLEASALALVELSAAMIRDQMPPTRSAMDMVAKRFNDRFLYRWGRIIDFLKLHYVLSQRQDSQYWLDCRCQTTVPERLAELLEYWRHQPPSRHDFNQLEEIFPSASYQYVLYGMGFKTQIKPTTQQRTDVNRVGHYYNENAKLVQRYMNGLPSNRELLNLIRQHG</sequence>
<comment type="caution">
    <text evidence="3">The sequence shown here is derived from an EMBL/GenBank/DDBJ whole genome shotgun (WGS) entry which is preliminary data.</text>
</comment>
<keyword evidence="2" id="KW-0547">Nucleotide-binding</keyword>
<dbReference type="AlphaFoldDB" id="A0A8J2XNP7"/>
<dbReference type="PANTHER" id="PTHR43747">
    <property type="entry name" value="FAD-BINDING PROTEIN"/>
    <property type="match status" value="1"/>
</dbReference>
<protein>
    <submittedName>
        <fullName evidence="3">Tryptophan halogenase</fullName>
    </submittedName>
</protein>
<dbReference type="PANTHER" id="PTHR43747:SF4">
    <property type="entry name" value="FLAVIN-DEPENDENT TRYPTOPHAN HALOGENASE"/>
    <property type="match status" value="1"/>
</dbReference>
<feature type="binding site" evidence="2">
    <location>
        <position position="188"/>
    </location>
    <ligand>
        <name>FAD</name>
        <dbReference type="ChEBI" id="CHEBI:57692"/>
    </ligand>
</feature>
<dbReference type="OrthoDB" id="7178350at2"/>
<dbReference type="GO" id="GO:0000166">
    <property type="term" value="F:nucleotide binding"/>
    <property type="evidence" value="ECO:0007669"/>
    <property type="project" value="UniProtKB-KW"/>
</dbReference>
<feature type="binding site" evidence="2">
    <location>
        <begin position="13"/>
        <end position="16"/>
    </location>
    <ligand>
        <name>FAD</name>
        <dbReference type="ChEBI" id="CHEBI:57692"/>
    </ligand>
</feature>
<proteinExistence type="predicted"/>
<feature type="binding site" evidence="2">
    <location>
        <position position="353"/>
    </location>
    <ligand>
        <name>L-tryptophan</name>
        <dbReference type="ChEBI" id="CHEBI:57912"/>
    </ligand>
</feature>
<dbReference type="Gene3D" id="3.50.50.60">
    <property type="entry name" value="FAD/NAD(P)-binding domain"/>
    <property type="match status" value="1"/>
</dbReference>
<dbReference type="Proteomes" id="UP000619743">
    <property type="component" value="Unassembled WGS sequence"/>
</dbReference>
<dbReference type="InterPro" id="IPR050816">
    <property type="entry name" value="Flavin-dep_Halogenase_NPB"/>
</dbReference>
<keyword evidence="2" id="KW-0274">FAD</keyword>
<name>A0A8J2XNP7_9GAMM</name>
<dbReference type="GO" id="GO:0004497">
    <property type="term" value="F:monooxygenase activity"/>
    <property type="evidence" value="ECO:0007669"/>
    <property type="project" value="InterPro"/>
</dbReference>
<keyword evidence="2" id="KW-0285">Flavoprotein</keyword>
<dbReference type="Pfam" id="PF04820">
    <property type="entry name" value="Trp_halogenase"/>
    <property type="match status" value="1"/>
</dbReference>
<reference evidence="4" key="1">
    <citation type="journal article" date="2019" name="Int. J. Syst. Evol. Microbiol.">
        <title>The Global Catalogue of Microorganisms (GCM) 10K type strain sequencing project: providing services to taxonomists for standard genome sequencing and annotation.</title>
        <authorList>
            <consortium name="The Broad Institute Genomics Platform"/>
            <consortium name="The Broad Institute Genome Sequencing Center for Infectious Disease"/>
            <person name="Wu L."/>
            <person name="Ma J."/>
        </authorList>
    </citation>
    <scope>NUCLEOTIDE SEQUENCE [LARGE SCALE GENOMIC DNA]</scope>
    <source>
        <strain evidence="4">CGMCC 1.10130</strain>
    </source>
</reference>